<evidence type="ECO:0000259" key="9">
    <source>
        <dbReference type="Pfam" id="PF13567"/>
    </source>
</evidence>
<evidence type="ECO:0000313" key="10">
    <source>
        <dbReference type="EMBL" id="MBL4917469.1"/>
    </source>
</evidence>
<feature type="transmembrane region" description="Helical" evidence="7">
    <location>
        <begin position="382"/>
        <end position="404"/>
    </location>
</feature>
<dbReference type="InterPro" id="IPR052159">
    <property type="entry name" value="Competence_DNA_uptake"/>
</dbReference>
<dbReference type="EMBL" id="JAESVN010000003">
    <property type="protein sequence ID" value="MBL4917469.1"/>
    <property type="molecule type" value="Genomic_DNA"/>
</dbReference>
<feature type="domain" description="DUF4131" evidence="9">
    <location>
        <begin position="19"/>
        <end position="170"/>
    </location>
</feature>
<keyword evidence="5 7" id="KW-0472">Membrane</keyword>
<evidence type="ECO:0000259" key="8">
    <source>
        <dbReference type="Pfam" id="PF03772"/>
    </source>
</evidence>
<accession>A0A8K0V847</accession>
<evidence type="ECO:0000256" key="5">
    <source>
        <dbReference type="ARBA" id="ARBA00023136"/>
    </source>
</evidence>
<feature type="transmembrane region" description="Helical" evidence="7">
    <location>
        <begin position="416"/>
        <end position="443"/>
    </location>
</feature>
<keyword evidence="3 7" id="KW-0812">Transmembrane</keyword>
<feature type="transmembrane region" description="Helical" evidence="7">
    <location>
        <begin position="273"/>
        <end position="294"/>
    </location>
</feature>
<feature type="domain" description="ComEC/Rec2-related protein" evidence="8">
    <location>
        <begin position="211"/>
        <end position="500"/>
    </location>
</feature>
<organism evidence="10 11">
    <name type="scientific">Szabonella alba</name>
    <dbReference type="NCBI Taxonomy" id="2804194"/>
    <lineage>
        <taxon>Bacteria</taxon>
        <taxon>Pseudomonadati</taxon>
        <taxon>Pseudomonadota</taxon>
        <taxon>Alphaproteobacteria</taxon>
        <taxon>Rhodobacterales</taxon>
        <taxon>Paracoccaceae</taxon>
        <taxon>Szabonella</taxon>
    </lineage>
</organism>
<dbReference type="PANTHER" id="PTHR30619:SF1">
    <property type="entry name" value="RECOMBINATION PROTEIN 2"/>
    <property type="match status" value="1"/>
</dbReference>
<evidence type="ECO:0000256" key="7">
    <source>
        <dbReference type="SAM" id="Phobius"/>
    </source>
</evidence>
<protein>
    <submittedName>
        <fullName evidence="10">ComEC/Rec2 family competence protein</fullName>
    </submittedName>
</protein>
<comment type="subcellular location">
    <subcellularLocation>
        <location evidence="1">Cell membrane</location>
        <topology evidence="1">Multi-pass membrane protein</topology>
    </subcellularLocation>
</comment>
<proteinExistence type="predicted"/>
<name>A0A8K0V847_9RHOB</name>
<evidence type="ECO:0000256" key="4">
    <source>
        <dbReference type="ARBA" id="ARBA00022989"/>
    </source>
</evidence>
<feature type="region of interest" description="Disordered" evidence="6">
    <location>
        <begin position="678"/>
        <end position="703"/>
    </location>
</feature>
<dbReference type="PANTHER" id="PTHR30619">
    <property type="entry name" value="DNA INTERNALIZATION/COMPETENCE PROTEIN COMEC/REC2"/>
    <property type="match status" value="1"/>
</dbReference>
<feature type="transmembrane region" description="Helical" evidence="7">
    <location>
        <begin position="47"/>
        <end position="70"/>
    </location>
</feature>
<feature type="transmembrane region" description="Helical" evidence="7">
    <location>
        <begin position="480"/>
        <end position="497"/>
    </location>
</feature>
<comment type="caution">
    <text evidence="10">The sequence shown here is derived from an EMBL/GenBank/DDBJ whole genome shotgun (WGS) entry which is preliminary data.</text>
</comment>
<evidence type="ECO:0000256" key="3">
    <source>
        <dbReference type="ARBA" id="ARBA00022692"/>
    </source>
</evidence>
<dbReference type="Pfam" id="PF13567">
    <property type="entry name" value="DUF4131"/>
    <property type="match status" value="1"/>
</dbReference>
<feature type="transmembrane region" description="Helical" evidence="7">
    <location>
        <begin position="17"/>
        <end position="35"/>
    </location>
</feature>
<keyword evidence="2" id="KW-1003">Cell membrane</keyword>
<evidence type="ECO:0000256" key="1">
    <source>
        <dbReference type="ARBA" id="ARBA00004651"/>
    </source>
</evidence>
<dbReference type="RefSeq" id="WP_202688526.1">
    <property type="nucleotide sequence ID" value="NZ_JAESVN010000003.1"/>
</dbReference>
<evidence type="ECO:0000256" key="6">
    <source>
        <dbReference type="SAM" id="MobiDB-lite"/>
    </source>
</evidence>
<feature type="compositionally biased region" description="Basic and acidic residues" evidence="6">
    <location>
        <begin position="679"/>
        <end position="689"/>
    </location>
</feature>
<gene>
    <name evidence="10" type="ORF">JL811_09570</name>
</gene>
<dbReference type="AlphaFoldDB" id="A0A8K0V847"/>
<keyword evidence="11" id="KW-1185">Reference proteome</keyword>
<dbReference type="NCBIfam" id="TIGR00360">
    <property type="entry name" value="ComEC_N-term"/>
    <property type="match status" value="1"/>
</dbReference>
<reference evidence="10" key="1">
    <citation type="submission" date="2021-01" db="EMBL/GenBank/DDBJ databases">
        <title>Tabrizicola alba sp. nov. a motile alkaliphilic bacterium isolated from a soda lake.</title>
        <authorList>
            <person name="Szuroczki S."/>
            <person name="Abbaszade G."/>
            <person name="Schumann P."/>
            <person name="Toth E."/>
        </authorList>
    </citation>
    <scope>NUCLEOTIDE SEQUENCE</scope>
    <source>
        <strain evidence="10">DMG-N-6</strain>
    </source>
</reference>
<dbReference type="InterPro" id="IPR025405">
    <property type="entry name" value="DUF4131"/>
</dbReference>
<feature type="transmembrane region" description="Helical" evidence="7">
    <location>
        <begin position="245"/>
        <end position="266"/>
    </location>
</feature>
<feature type="transmembrane region" description="Helical" evidence="7">
    <location>
        <begin position="314"/>
        <end position="331"/>
    </location>
</feature>
<dbReference type="Pfam" id="PF03772">
    <property type="entry name" value="Competence"/>
    <property type="match status" value="1"/>
</dbReference>
<sequence length="703" mass="73401">MAVGTGLWFTLTTEPQAGAYLLAAAVLLTGIALRWRGAEGLHAPGIALFCLALGFMAAGARAHLLAAPILDGRYYGPVQGRIVMIDRAQSDRMRLTLDRVILADLAPDATPARVRVSLHGDQAHLRPEPGQTVLMTAHLSPPDGPVEPGAFDFQRMAFFDRLGAVGYTRVPAVIWAPPAPGEQRINRLRALIRAGVEARIGGEPGAFSAALLTGDRAGIGQAVLEDLRRSNLAHLLAISGLHMGLLAGIFFGGARLALAAVPVLALRLPVKKVAAVVALMAGGIYLALSGGNVATERAYVMVSVMLGAVLFDRRALSLRSVALAAVILLLIQPEALLEPGFQMSFAATVALVAGFAAVYGTGNAGGKGGGGAGAGMRRMPRWLRPVFTLILSSTLAGLATAPVGAAHFNRLSSYGLVANLMAVPVMGTAVMPAAALAGLLVPFGLEAPALWVMEQGTRWILWVAALVAELDHSVHPVPQPGMLVLPLLALGGLWMILWRGPLALAGLPPVLAAFAIWAGAERPQVLITSDGGIVGLMTPQGRSLSAPQGGSFAVRQWLENDGDMALQDDAAVRPGFHGEARERRFTFGTWRAVQIKGKGAADRLQAVCAGADLVILAGFAPRDAAPGPCLLIDARLLRRTGAVSLTDLGGGRLRLDPARARARLWTGGKASAAMILSRPRAEKGPEITSERNAAGLEDVPKQP</sequence>
<dbReference type="GO" id="GO:0005886">
    <property type="term" value="C:plasma membrane"/>
    <property type="evidence" value="ECO:0007669"/>
    <property type="project" value="UniProtKB-SubCell"/>
</dbReference>
<dbReference type="Proteomes" id="UP000648908">
    <property type="component" value="Unassembled WGS sequence"/>
</dbReference>
<evidence type="ECO:0000313" key="11">
    <source>
        <dbReference type="Proteomes" id="UP000648908"/>
    </source>
</evidence>
<feature type="transmembrane region" description="Helical" evidence="7">
    <location>
        <begin position="343"/>
        <end position="362"/>
    </location>
</feature>
<evidence type="ECO:0000256" key="2">
    <source>
        <dbReference type="ARBA" id="ARBA00022475"/>
    </source>
</evidence>
<dbReference type="InterPro" id="IPR004477">
    <property type="entry name" value="ComEC_N"/>
</dbReference>
<keyword evidence="4 7" id="KW-1133">Transmembrane helix</keyword>